<dbReference type="EMBL" id="JAGQFT020000005">
    <property type="protein sequence ID" value="MBS7457281.1"/>
    <property type="molecule type" value="Genomic_DNA"/>
</dbReference>
<dbReference type="Proteomes" id="UP000675747">
    <property type="component" value="Unassembled WGS sequence"/>
</dbReference>
<evidence type="ECO:0000259" key="3">
    <source>
        <dbReference type="PROSITE" id="PS01124"/>
    </source>
</evidence>
<evidence type="ECO:0000313" key="5">
    <source>
        <dbReference type="EMBL" id="MBS7457281.1"/>
    </source>
</evidence>
<evidence type="ECO:0000256" key="2">
    <source>
        <dbReference type="ARBA" id="ARBA00023163"/>
    </source>
</evidence>
<sequence>MHDATALADAIARHAPHDGMLPTAIPGLTLIRTSAPTLPMPVVYEPSVCLVAQGRKRALLGTTAFDYMPGTHLLASVGLPIVGSVTEASPQRPYLSLQLEIDVHELGELALRHVPTAEAPAAPTGLTLGTTPRELLDASVRLVSLLDAPDDIDALAPLTVREMLYRLLSGPEGHILRHMARADSRLSQVARAIVWIRQRYREACRIEEAADVAAMSRSSFHQHFRAITRMSPIEFRTQLRLQEARRLMLAEAMDAASAGFAVGYGSPSQFSRDYARVFGSPPARDAQRLRLEFSSA</sequence>
<dbReference type="PANTHER" id="PTHR43436:SF1">
    <property type="entry name" value="TRANSCRIPTIONAL REGULATORY PROTEIN"/>
    <property type="match status" value="1"/>
</dbReference>
<dbReference type="Gene3D" id="1.10.10.60">
    <property type="entry name" value="Homeodomain-like"/>
    <property type="match status" value="1"/>
</dbReference>
<reference evidence="5 6" key="1">
    <citation type="journal article" date="2021" name="Microbiol. Resour. Announc.">
        <title>Draft Genome Sequence of Coralloluteibacterium stylophorae LMG 29479T.</title>
        <authorList>
            <person name="Karlyshev A.V."/>
            <person name="Kudryashova E.B."/>
            <person name="Ariskina E.V."/>
            <person name="Conroy A.P."/>
            <person name="Abidueva E.Y."/>
        </authorList>
    </citation>
    <scope>NUCLEOTIDE SEQUENCE [LARGE SCALE GENOMIC DNA]</scope>
    <source>
        <strain evidence="5 6">LMG 29479</strain>
    </source>
</reference>
<evidence type="ECO:0000313" key="6">
    <source>
        <dbReference type="Proteomes" id="UP000675747"/>
    </source>
</evidence>
<keyword evidence="6" id="KW-1185">Reference proteome</keyword>
<dbReference type="GO" id="GO:0043565">
    <property type="term" value="F:sequence-specific DNA binding"/>
    <property type="evidence" value="ECO:0007669"/>
    <property type="project" value="InterPro"/>
</dbReference>
<dbReference type="PROSITE" id="PS01124">
    <property type="entry name" value="HTH_ARAC_FAMILY_2"/>
    <property type="match status" value="1"/>
</dbReference>
<keyword evidence="2" id="KW-0804">Transcription</keyword>
<accession>A0A8J8AWD4</accession>
<dbReference type="SUPFAM" id="SSF46689">
    <property type="entry name" value="Homeodomain-like"/>
    <property type="match status" value="2"/>
</dbReference>
<dbReference type="Pfam" id="PF06719">
    <property type="entry name" value="AraC_N"/>
    <property type="match status" value="1"/>
</dbReference>
<dbReference type="Pfam" id="PF12833">
    <property type="entry name" value="HTH_18"/>
    <property type="match status" value="1"/>
</dbReference>
<reference evidence="4" key="2">
    <citation type="submission" date="2021-04" db="EMBL/GenBank/DDBJ databases">
        <authorList>
            <person name="Karlyshev A.V."/>
        </authorList>
    </citation>
    <scope>NUCLEOTIDE SEQUENCE</scope>
    <source>
        <strain evidence="4">LMG 29479</strain>
    </source>
</reference>
<protein>
    <submittedName>
        <fullName evidence="4">AraC family transcriptional regulator</fullName>
    </submittedName>
</protein>
<comment type="caution">
    <text evidence="4">The sequence shown here is derived from an EMBL/GenBank/DDBJ whole genome shotgun (WGS) entry which is preliminary data.</text>
</comment>
<dbReference type="RefSeq" id="WP_211924884.1">
    <property type="nucleotide sequence ID" value="NZ_JAGQFT020000005.1"/>
</dbReference>
<evidence type="ECO:0000313" key="4">
    <source>
        <dbReference type="EMBL" id="MBR0560915.1"/>
    </source>
</evidence>
<name>A0A8J8AWD4_9GAMM</name>
<dbReference type="GO" id="GO:0003700">
    <property type="term" value="F:DNA-binding transcription factor activity"/>
    <property type="evidence" value="ECO:0007669"/>
    <property type="project" value="InterPro"/>
</dbReference>
<feature type="domain" description="HTH araC/xylS-type" evidence="3">
    <location>
        <begin position="190"/>
        <end position="288"/>
    </location>
</feature>
<proteinExistence type="predicted"/>
<dbReference type="EMBL" id="JAGQFT010000001">
    <property type="protein sequence ID" value="MBR0560915.1"/>
    <property type="molecule type" value="Genomic_DNA"/>
</dbReference>
<gene>
    <name evidence="4" type="ORF">KB893_00050</name>
    <name evidence="5" type="ORF">KB893_009055</name>
</gene>
<dbReference type="InterPro" id="IPR009594">
    <property type="entry name" value="Tscrpt_reg_HTH_AraC_N"/>
</dbReference>
<dbReference type="InterPro" id="IPR018060">
    <property type="entry name" value="HTH_AraC"/>
</dbReference>
<dbReference type="PANTHER" id="PTHR43436">
    <property type="entry name" value="ARAC-FAMILY TRANSCRIPTIONAL REGULATOR"/>
    <property type="match status" value="1"/>
</dbReference>
<keyword evidence="1" id="KW-0805">Transcription regulation</keyword>
<organism evidence="4">
    <name type="scientific">Coralloluteibacterium stylophorae</name>
    <dbReference type="NCBI Taxonomy" id="1776034"/>
    <lineage>
        <taxon>Bacteria</taxon>
        <taxon>Pseudomonadati</taxon>
        <taxon>Pseudomonadota</taxon>
        <taxon>Gammaproteobacteria</taxon>
        <taxon>Lysobacterales</taxon>
        <taxon>Lysobacteraceae</taxon>
        <taxon>Coralloluteibacterium</taxon>
    </lineage>
</organism>
<dbReference type="InterPro" id="IPR009057">
    <property type="entry name" value="Homeodomain-like_sf"/>
</dbReference>
<dbReference type="SMART" id="SM00342">
    <property type="entry name" value="HTH_ARAC"/>
    <property type="match status" value="1"/>
</dbReference>
<evidence type="ECO:0000256" key="1">
    <source>
        <dbReference type="ARBA" id="ARBA00023015"/>
    </source>
</evidence>
<dbReference type="AlphaFoldDB" id="A0A8J8AWD4"/>